<evidence type="ECO:0000259" key="2">
    <source>
        <dbReference type="Pfam" id="PF00487"/>
    </source>
</evidence>
<feature type="transmembrane region" description="Helical" evidence="1">
    <location>
        <begin position="54"/>
        <end position="72"/>
    </location>
</feature>
<keyword evidence="4" id="KW-1185">Reference proteome</keyword>
<dbReference type="Pfam" id="PF00487">
    <property type="entry name" value="FA_desaturase"/>
    <property type="match status" value="1"/>
</dbReference>
<evidence type="ECO:0000256" key="1">
    <source>
        <dbReference type="SAM" id="Phobius"/>
    </source>
</evidence>
<dbReference type="RefSeq" id="WP_135245810.1">
    <property type="nucleotide sequence ID" value="NZ_SIHO01000002.1"/>
</dbReference>
<feature type="domain" description="Fatty acid desaturase" evidence="2">
    <location>
        <begin position="54"/>
        <end position="284"/>
    </location>
</feature>
<protein>
    <submittedName>
        <fullName evidence="3">Beta-carotene hydroxylase</fullName>
    </submittedName>
</protein>
<accession>A0A4Y9EMH4</accession>
<keyword evidence="1" id="KW-0812">Transmembrane</keyword>
<feature type="transmembrane region" description="Helical" evidence="1">
    <location>
        <begin position="183"/>
        <end position="207"/>
    </location>
</feature>
<proteinExistence type="predicted"/>
<feature type="transmembrane region" description="Helical" evidence="1">
    <location>
        <begin position="23"/>
        <end position="48"/>
    </location>
</feature>
<dbReference type="InterPro" id="IPR005804">
    <property type="entry name" value="FA_desaturase_dom"/>
</dbReference>
<dbReference type="AlphaFoldDB" id="A0A4Y9EMH4"/>
<dbReference type="OrthoDB" id="784276at2"/>
<sequence>MTVQLPVDTATLRAREKAIAEKYIGGTPWLMIAWGLGNFTLWLALWPLTLTGALPLWAGFIIACVCVTQSYLPSHDAQHDIIVPRSSRWHWLNELFGHIVIFPLGLPFRTARTTHLEHHRHANDPALDPDYNVHAPSAAAAIWKSLQNRQPRGAGSKRYGQILMALGTPDAKAAMIDAVLMNLFNLALLCGLAWSGYAIEAALLWWLPRQIAITYINFYLSWAPHHPATETGRYRETRAFRSIWGNIGSSGMQYHIIHHLYPNIRLNWTPAAFRELRPILEARGCELGGLKG</sequence>
<keyword evidence="1" id="KW-1133">Transmembrane helix</keyword>
<name>A0A4Y9EMH4_9SPHN</name>
<dbReference type="Proteomes" id="UP000297737">
    <property type="component" value="Unassembled WGS sequence"/>
</dbReference>
<evidence type="ECO:0000313" key="4">
    <source>
        <dbReference type="Proteomes" id="UP000297737"/>
    </source>
</evidence>
<reference evidence="3 4" key="1">
    <citation type="submission" date="2019-02" db="EMBL/GenBank/DDBJ databases">
        <title>Polymorphobacter sp. isolated from the lake at the Tibet of China.</title>
        <authorList>
            <person name="Li A."/>
        </authorList>
    </citation>
    <scope>NUCLEOTIDE SEQUENCE [LARGE SCALE GENOMIC DNA]</scope>
    <source>
        <strain evidence="3 4">DJ1R-1</strain>
    </source>
</reference>
<dbReference type="GO" id="GO:0006629">
    <property type="term" value="P:lipid metabolic process"/>
    <property type="evidence" value="ECO:0007669"/>
    <property type="project" value="InterPro"/>
</dbReference>
<gene>
    <name evidence="3" type="ORF">EUV02_08465</name>
</gene>
<dbReference type="EMBL" id="SIHO01000002">
    <property type="protein sequence ID" value="TFU03218.1"/>
    <property type="molecule type" value="Genomic_DNA"/>
</dbReference>
<organism evidence="3 4">
    <name type="scientific">Glacieibacterium arshaanense</name>
    <dbReference type="NCBI Taxonomy" id="2511025"/>
    <lineage>
        <taxon>Bacteria</taxon>
        <taxon>Pseudomonadati</taxon>
        <taxon>Pseudomonadota</taxon>
        <taxon>Alphaproteobacteria</taxon>
        <taxon>Sphingomonadales</taxon>
        <taxon>Sphingosinicellaceae</taxon>
        <taxon>Glacieibacterium</taxon>
    </lineage>
</organism>
<comment type="caution">
    <text evidence="3">The sequence shown here is derived from an EMBL/GenBank/DDBJ whole genome shotgun (WGS) entry which is preliminary data.</text>
</comment>
<keyword evidence="1" id="KW-0472">Membrane</keyword>
<evidence type="ECO:0000313" key="3">
    <source>
        <dbReference type="EMBL" id="TFU03218.1"/>
    </source>
</evidence>